<dbReference type="PRINTS" id="PR01434">
    <property type="entry name" value="NADHDHGNASE5"/>
</dbReference>
<keyword evidence="2 5" id="KW-0812">Transmembrane</keyword>
<dbReference type="InterPro" id="IPR001750">
    <property type="entry name" value="ND/Mrp_TM"/>
</dbReference>
<gene>
    <name evidence="9" type="primary">nuoL</name>
    <name evidence="9" type="ORF">Q0590_18645</name>
</gene>
<feature type="transmembrane region" description="Helical" evidence="6">
    <location>
        <begin position="652"/>
        <end position="668"/>
    </location>
</feature>
<evidence type="ECO:0000313" key="10">
    <source>
        <dbReference type="Proteomes" id="UP001168528"/>
    </source>
</evidence>
<reference evidence="9" key="1">
    <citation type="submission" date="2023-07" db="EMBL/GenBank/DDBJ databases">
        <title>The genome sequence of Rhodocytophaga aerolata KACC 12507.</title>
        <authorList>
            <person name="Zhang X."/>
        </authorList>
    </citation>
    <scope>NUCLEOTIDE SEQUENCE</scope>
    <source>
        <strain evidence="9">KACC 12507</strain>
    </source>
</reference>
<keyword evidence="10" id="KW-1185">Reference proteome</keyword>
<feature type="transmembrane region" description="Helical" evidence="6">
    <location>
        <begin position="309"/>
        <end position="331"/>
    </location>
</feature>
<feature type="transmembrane region" description="Helical" evidence="6">
    <location>
        <begin position="90"/>
        <end position="110"/>
    </location>
</feature>
<keyword evidence="4 6" id="KW-0472">Membrane</keyword>
<feature type="transmembrane region" description="Helical" evidence="6">
    <location>
        <begin position="216"/>
        <end position="235"/>
    </location>
</feature>
<evidence type="ECO:0000259" key="8">
    <source>
        <dbReference type="Pfam" id="PF00662"/>
    </source>
</evidence>
<dbReference type="Proteomes" id="UP001168528">
    <property type="component" value="Unassembled WGS sequence"/>
</dbReference>
<feature type="domain" description="NADH:quinone oxidoreductase/Mrp antiporter transmembrane" evidence="7">
    <location>
        <begin position="139"/>
        <end position="422"/>
    </location>
</feature>
<evidence type="ECO:0000256" key="4">
    <source>
        <dbReference type="ARBA" id="ARBA00023136"/>
    </source>
</evidence>
<evidence type="ECO:0000256" key="3">
    <source>
        <dbReference type="ARBA" id="ARBA00022989"/>
    </source>
</evidence>
<comment type="subcellular location">
    <subcellularLocation>
        <location evidence="1">Endomembrane system</location>
        <topology evidence="1">Multi-pass membrane protein</topology>
    </subcellularLocation>
    <subcellularLocation>
        <location evidence="5">Membrane</location>
        <topology evidence="5">Multi-pass membrane protein</topology>
    </subcellularLocation>
</comment>
<feature type="transmembrane region" description="Helical" evidence="6">
    <location>
        <begin position="281"/>
        <end position="302"/>
    </location>
</feature>
<feature type="transmembrane region" description="Helical" evidence="6">
    <location>
        <begin position="526"/>
        <end position="548"/>
    </location>
</feature>
<feature type="transmembrane region" description="Helical" evidence="6">
    <location>
        <begin position="40"/>
        <end position="62"/>
    </location>
</feature>
<dbReference type="RefSeq" id="WP_302039104.1">
    <property type="nucleotide sequence ID" value="NZ_JAUKPO010000011.1"/>
</dbReference>
<dbReference type="InterPro" id="IPR003945">
    <property type="entry name" value="NU5C-like"/>
</dbReference>
<keyword evidence="3 6" id="KW-1133">Transmembrane helix</keyword>
<dbReference type="PRINTS" id="PR01435">
    <property type="entry name" value="NPOXDRDTASE5"/>
</dbReference>
<evidence type="ECO:0000256" key="5">
    <source>
        <dbReference type="RuleBase" id="RU000320"/>
    </source>
</evidence>
<dbReference type="PANTHER" id="PTHR42829">
    <property type="entry name" value="NADH-UBIQUINONE OXIDOREDUCTASE CHAIN 5"/>
    <property type="match status" value="1"/>
</dbReference>
<accession>A0ABT8R9B9</accession>
<dbReference type="PANTHER" id="PTHR42829:SF2">
    <property type="entry name" value="NADH-UBIQUINONE OXIDOREDUCTASE CHAIN 5"/>
    <property type="match status" value="1"/>
</dbReference>
<organism evidence="9 10">
    <name type="scientific">Rhodocytophaga aerolata</name>
    <dbReference type="NCBI Taxonomy" id="455078"/>
    <lineage>
        <taxon>Bacteria</taxon>
        <taxon>Pseudomonadati</taxon>
        <taxon>Bacteroidota</taxon>
        <taxon>Cytophagia</taxon>
        <taxon>Cytophagales</taxon>
        <taxon>Rhodocytophagaceae</taxon>
        <taxon>Rhodocytophaga</taxon>
    </lineage>
</organism>
<feature type="transmembrane region" description="Helical" evidence="6">
    <location>
        <begin position="122"/>
        <end position="140"/>
    </location>
</feature>
<name>A0ABT8R9B9_9BACT</name>
<dbReference type="EMBL" id="JAUKPO010000011">
    <property type="protein sequence ID" value="MDO1448301.1"/>
    <property type="molecule type" value="Genomic_DNA"/>
</dbReference>
<sequence length="669" mass="73774">MQEDFIIEFVTWSATLLAAIPFFIFCILFFVGTKLSKTSGWLAVIGASISFLLAVIVFFYTWPDKVYTQSIHWFTVGEYTFTLKLLLDKLSAAMLVLVSFISLLVQIYSTEYMKGDKRYSRYFAYLGLFTFSMFCIVLSGNLLLLYIGWELVGLSSYLLIGFWREKTEAALASRNAFIINRIGDTGFLLGIILVFAQFNTLDLATLTSGNLPVDNSFWLTVAGIGLFCGCIAKSAQFPLQIWLPGAMAGPTPVSALIHAATMVAAGVFLLARVFPLLNTDVLTVIAITGAITAFMGAVAALFQTDIKRLLAFSTISQLGYMVMGMGVGAYGSALFHLFTHAFFKACLFLSAGAVIHALHKVEHQLHTHFDAQDMRLMGGLRKTMPFTFICYLVSGLSLAGLPLFSGFLSKDAILTGALSWAETKGNFLWYLIPDLGFISALLTAIYVGRQLILVFGGEFRLPHLLPQLATSQIAVKDVPFAMQLPIGILAILSVFFFFSLNPVDAAYGWFLTTISVKTAQAADHSWHTFTVITSGLLAITGLALAYVVTGNTRIPRPAFLKNLSLHNWYLEDIYRILFVRTGQLFSKVTNGIDKKLLDTIIDYASISMVVLAHIFAWIDRNLVDGLVNFAAYLAGRIGALTRSVQGGRVQSYFLYTLFGLLILVVWIIL</sequence>
<proteinExistence type="predicted"/>
<feature type="transmembrane region" description="Helical" evidence="6">
    <location>
        <begin position="255"/>
        <end position="275"/>
    </location>
</feature>
<evidence type="ECO:0000256" key="2">
    <source>
        <dbReference type="ARBA" id="ARBA00022692"/>
    </source>
</evidence>
<dbReference type="Pfam" id="PF00361">
    <property type="entry name" value="Proton_antipo_M"/>
    <property type="match status" value="1"/>
</dbReference>
<dbReference type="Pfam" id="PF00662">
    <property type="entry name" value="Proton_antipo_N"/>
    <property type="match status" value="1"/>
</dbReference>
<comment type="caution">
    <text evidence="9">The sequence shown here is derived from an EMBL/GenBank/DDBJ whole genome shotgun (WGS) entry which is preliminary data.</text>
</comment>
<feature type="transmembrane region" description="Helical" evidence="6">
    <location>
        <begin position="480"/>
        <end position="500"/>
    </location>
</feature>
<dbReference type="NCBIfam" id="NF005141">
    <property type="entry name" value="PRK06590.1"/>
    <property type="match status" value="1"/>
</dbReference>
<evidence type="ECO:0000256" key="1">
    <source>
        <dbReference type="ARBA" id="ARBA00004127"/>
    </source>
</evidence>
<dbReference type="NCBIfam" id="TIGR01974">
    <property type="entry name" value="NDH_I_L"/>
    <property type="match status" value="1"/>
</dbReference>
<feature type="transmembrane region" description="Helical" evidence="6">
    <location>
        <begin position="427"/>
        <end position="447"/>
    </location>
</feature>
<evidence type="ECO:0000313" key="9">
    <source>
        <dbReference type="EMBL" id="MDO1448301.1"/>
    </source>
</evidence>
<evidence type="ECO:0000259" key="7">
    <source>
        <dbReference type="Pfam" id="PF00361"/>
    </source>
</evidence>
<feature type="transmembrane region" description="Helical" evidence="6">
    <location>
        <begin position="384"/>
        <end position="407"/>
    </location>
</feature>
<dbReference type="InterPro" id="IPR018393">
    <property type="entry name" value="NADHpl_OxRdtase_5_subgr"/>
</dbReference>
<evidence type="ECO:0000256" key="6">
    <source>
        <dbReference type="SAM" id="Phobius"/>
    </source>
</evidence>
<feature type="domain" description="NADH-Ubiquinone oxidoreductase (complex I) chain 5 N-terminal" evidence="8">
    <location>
        <begin position="73"/>
        <end position="123"/>
    </location>
</feature>
<dbReference type="InterPro" id="IPR001516">
    <property type="entry name" value="Proton_antipo_N"/>
</dbReference>
<protein>
    <submittedName>
        <fullName evidence="9">NADH-quinone oxidoreductase subunit L</fullName>
    </submittedName>
</protein>
<feature type="transmembrane region" description="Helical" evidence="6">
    <location>
        <begin position="175"/>
        <end position="196"/>
    </location>
</feature>
<dbReference type="Gene3D" id="1.20.5.2700">
    <property type="match status" value="1"/>
</dbReference>
<feature type="transmembrane region" description="Helical" evidence="6">
    <location>
        <begin position="12"/>
        <end position="33"/>
    </location>
</feature>